<organism evidence="1 2">
    <name type="scientific">Corynebacterium incognita</name>
    <dbReference type="NCBI Taxonomy" id="2754725"/>
    <lineage>
        <taxon>Bacteria</taxon>
        <taxon>Bacillati</taxon>
        <taxon>Actinomycetota</taxon>
        <taxon>Actinomycetes</taxon>
        <taxon>Mycobacteriales</taxon>
        <taxon>Corynebacteriaceae</taxon>
        <taxon>Corynebacterium</taxon>
    </lineage>
</organism>
<reference evidence="1 2" key="1">
    <citation type="submission" date="2020-07" db="EMBL/GenBank/DDBJ databases">
        <title>Complete genome and description of Corynebacterium incognita strain Marseille-Q3630 sp. nov.</title>
        <authorList>
            <person name="Boxberger M."/>
        </authorList>
    </citation>
    <scope>NUCLEOTIDE SEQUENCE [LARGE SCALE GENOMIC DNA]</scope>
    <source>
        <strain evidence="1 2">Marseille-Q3630</strain>
    </source>
</reference>
<dbReference type="AlphaFoldDB" id="A0A7G7CQM2"/>
<dbReference type="InterPro" id="IPR003200">
    <property type="entry name" value="Nict_dMeBzImd_PRibTrfase"/>
</dbReference>
<dbReference type="Proteomes" id="UP000515743">
    <property type="component" value="Chromosome"/>
</dbReference>
<dbReference type="KEGG" id="cik:H0194_02270"/>
<dbReference type="RefSeq" id="WP_185176262.1">
    <property type="nucleotide sequence ID" value="NZ_CP059404.1"/>
</dbReference>
<dbReference type="PANTHER" id="PTHR43463">
    <property type="entry name" value="NICOTINATE-NUCLEOTIDE--DIMETHYLBENZIMIDAZOLE PHOSPHORIBOSYLTRANSFERASE"/>
    <property type="match status" value="1"/>
</dbReference>
<sequence length="330" mass="33666">MVDPSAAAPLPAPDSDAFAAVVAGASATPRGVSFGRLVPTVAWLASCQGQAPARPITAARAVIVAGEHGLAHALESTAEYGPLSAFAVAATAEQANELNMGAGPAATAARAAGVSVRVVADAAAPPSGDITREDALSEEAAQEAFERGLAIADEEVDGGCDLLIPGDIGVGNSTVAAAIVGTILSKEPVAIVGPGSGADDEMWKTKVSALRDAMFRVRNFADDPWNVARLAGSADFLTLVGLCVRAAQRRTPLLIDGAFVTAALLIADRLYPGVHRWALAASMGPEHSQRFALADMDLEPLLDLQLRTGQATGALLALPLLRTGIELLAD</sequence>
<keyword evidence="2" id="KW-1185">Reference proteome</keyword>
<gene>
    <name evidence="1" type="ORF">H0194_02270</name>
</gene>
<proteinExistence type="predicted"/>
<dbReference type="CDD" id="cd02439">
    <property type="entry name" value="DMB-PRT_CobT"/>
    <property type="match status" value="1"/>
</dbReference>
<dbReference type="Gene3D" id="3.40.50.10210">
    <property type="match status" value="1"/>
</dbReference>
<dbReference type="EMBL" id="CP059404">
    <property type="protein sequence ID" value="QNE89888.1"/>
    <property type="molecule type" value="Genomic_DNA"/>
</dbReference>
<dbReference type="Pfam" id="PF02277">
    <property type="entry name" value="DBI_PRT"/>
    <property type="match status" value="1"/>
</dbReference>
<keyword evidence="1" id="KW-0808">Transferase</keyword>
<dbReference type="PANTHER" id="PTHR43463:SF1">
    <property type="entry name" value="NICOTINATE-NUCLEOTIDE--DIMETHYLBENZIMIDAZOLE PHOSPHORIBOSYLTRANSFERASE"/>
    <property type="match status" value="1"/>
</dbReference>
<dbReference type="InterPro" id="IPR036087">
    <property type="entry name" value="Nict_dMeBzImd_PRibTrfase_sf"/>
</dbReference>
<keyword evidence="1" id="KW-0328">Glycosyltransferase</keyword>
<protein>
    <submittedName>
        <fullName evidence="1">Nicotinate-nucleotide--dimethylbenzimidazole phosphoribosyltransferase</fullName>
    </submittedName>
</protein>
<dbReference type="SUPFAM" id="SSF52733">
    <property type="entry name" value="Nicotinate mononucleotide:5,6-dimethylbenzimidazole phosphoribosyltransferase (CobT)"/>
    <property type="match status" value="1"/>
</dbReference>
<accession>A0A7G7CQM2</accession>
<dbReference type="GO" id="GO:0008939">
    <property type="term" value="F:nicotinate-nucleotide-dimethylbenzimidazole phosphoribosyltransferase activity"/>
    <property type="evidence" value="ECO:0007669"/>
    <property type="project" value="InterPro"/>
</dbReference>
<evidence type="ECO:0000313" key="1">
    <source>
        <dbReference type="EMBL" id="QNE89888.1"/>
    </source>
</evidence>
<evidence type="ECO:0000313" key="2">
    <source>
        <dbReference type="Proteomes" id="UP000515743"/>
    </source>
</evidence>
<name>A0A7G7CQM2_9CORY</name>